<accession>A0ABD0KWU2</accession>
<reference evidence="1 2" key="1">
    <citation type="journal article" date="2023" name="Sci. Data">
        <title>Genome assembly of the Korean intertidal mud-creeper Batillaria attramentaria.</title>
        <authorList>
            <person name="Patra A.K."/>
            <person name="Ho P.T."/>
            <person name="Jun S."/>
            <person name="Lee S.J."/>
            <person name="Kim Y."/>
            <person name="Won Y.J."/>
        </authorList>
    </citation>
    <scope>NUCLEOTIDE SEQUENCE [LARGE SCALE GENOMIC DNA]</scope>
    <source>
        <strain evidence="1">Wonlab-2016</strain>
    </source>
</reference>
<dbReference type="AlphaFoldDB" id="A0ABD0KWU2"/>
<dbReference type="Proteomes" id="UP001519460">
    <property type="component" value="Unassembled WGS sequence"/>
</dbReference>
<evidence type="ECO:0000313" key="1">
    <source>
        <dbReference type="EMBL" id="KAK7491687.1"/>
    </source>
</evidence>
<dbReference type="EMBL" id="JACVVK020000112">
    <property type="protein sequence ID" value="KAK7491687.1"/>
    <property type="molecule type" value="Genomic_DNA"/>
</dbReference>
<proteinExistence type="predicted"/>
<gene>
    <name evidence="1" type="ORF">BaRGS_00017140</name>
</gene>
<protein>
    <submittedName>
        <fullName evidence="1">Uncharacterized protein</fullName>
    </submittedName>
</protein>
<keyword evidence="2" id="KW-1185">Reference proteome</keyword>
<sequence length="788" mass="85906">MSSQDNLSVSAALTRFARRVDTAGGQTIKVDVTSNGSYTVSWKDNTVWLRSAPAFFRLNNATYAVENNTLTLLAVNQTVHPGYTSYDIYYSANGTIVVASVNEYTFGYLGFTVKFPQGANNMDAPSPDDVVFGFPGFEINPAPTDLAYLSFGDPFLHAAAGRFENGSTLFYQGLQGSGPLLLFDKSSNTLVIGPADAFATTVMWQDGQNYVYWGITGSVTQLPADFTYNVLLYGREGAIGSALEEWGMVIRSDLMKLPDPFGPPGLTSADTGILNTLGYWTGPSSAYYNAPEMNKTYEETLMDVKQYASNESDGQSRIPYGYVEVDTWWYEKGVGGFAKTWKAPADVFPDGIGGLADKIKWPIVAAGGQWSTDNTYATQNGGNYTFVIGDTCALPNDQNFWNDLFAEAKANGVRAYIQYNMAEQYKCMGAQIASDGKLIPNWLLHLNSSAAANDLDLIYSGAIPRLVMEAAFAIRQPFVVQVGSGQFSDASHWKVGVANIFANAMELRPFFGGIKSQKNDSGDPATQLPPLLYSLLVTISGGPVAYGDKIGESERQLIDSRCCMSNGTVLGPLRPARAIDAQLQQMAWGGVEGATGEVWTAFTGNRLGSANDNNFFNGIIMAAAMTAPFNITPSAAGFNFSVAASIFSWHDPNKLYDFADDKPFTLQNCTLEDFCIYHVAPVVKFKGKDVVIMGDLRKWVPMSTQRIDSIEVTAAKIVIKTKGVTDEKVYMWLHVDEKLQAMEHMVEDDGFGYLIYEEGASPSSARQICCANYVIILCALIGFFSRLL</sequence>
<comment type="caution">
    <text evidence="1">The sequence shown here is derived from an EMBL/GenBank/DDBJ whole genome shotgun (WGS) entry which is preliminary data.</text>
</comment>
<name>A0ABD0KWU2_9CAEN</name>
<organism evidence="1 2">
    <name type="scientific">Batillaria attramentaria</name>
    <dbReference type="NCBI Taxonomy" id="370345"/>
    <lineage>
        <taxon>Eukaryota</taxon>
        <taxon>Metazoa</taxon>
        <taxon>Spiralia</taxon>
        <taxon>Lophotrochozoa</taxon>
        <taxon>Mollusca</taxon>
        <taxon>Gastropoda</taxon>
        <taxon>Caenogastropoda</taxon>
        <taxon>Sorbeoconcha</taxon>
        <taxon>Cerithioidea</taxon>
        <taxon>Batillariidae</taxon>
        <taxon>Batillaria</taxon>
    </lineage>
</organism>
<evidence type="ECO:0000313" key="2">
    <source>
        <dbReference type="Proteomes" id="UP001519460"/>
    </source>
</evidence>